<dbReference type="InterPro" id="IPR000515">
    <property type="entry name" value="MetI-like"/>
</dbReference>
<feature type="transmembrane region" description="Helical" evidence="9">
    <location>
        <begin position="24"/>
        <end position="43"/>
    </location>
</feature>
<dbReference type="InterPro" id="IPR043429">
    <property type="entry name" value="ArtM/GltK/GlnP/TcyL/YhdX-like"/>
</dbReference>
<dbReference type="SUPFAM" id="SSF161098">
    <property type="entry name" value="MetI-like"/>
    <property type="match status" value="1"/>
</dbReference>
<organism evidence="11 12">
    <name type="scientific">Herpetosiphon aurantiacus (strain ATCC 23779 / DSM 785 / 114-95)</name>
    <dbReference type="NCBI Taxonomy" id="316274"/>
    <lineage>
        <taxon>Bacteria</taxon>
        <taxon>Bacillati</taxon>
        <taxon>Chloroflexota</taxon>
        <taxon>Chloroflexia</taxon>
        <taxon>Herpetosiphonales</taxon>
        <taxon>Herpetosiphonaceae</taxon>
        <taxon>Herpetosiphon</taxon>
    </lineage>
</organism>
<reference evidence="11 12" key="1">
    <citation type="journal article" date="2011" name="Stand. Genomic Sci.">
        <title>Complete genome sequence of the filamentous gliding predatory bacterium Herpetosiphon aurantiacus type strain (114-95(T)).</title>
        <authorList>
            <person name="Kiss H."/>
            <person name="Nett M."/>
            <person name="Domin N."/>
            <person name="Martin K."/>
            <person name="Maresca J.A."/>
            <person name="Copeland A."/>
            <person name="Lapidus A."/>
            <person name="Lucas S."/>
            <person name="Berry K.W."/>
            <person name="Glavina Del Rio T."/>
            <person name="Dalin E."/>
            <person name="Tice H."/>
            <person name="Pitluck S."/>
            <person name="Richardson P."/>
            <person name="Bruce D."/>
            <person name="Goodwin L."/>
            <person name="Han C."/>
            <person name="Detter J.C."/>
            <person name="Schmutz J."/>
            <person name="Brettin T."/>
            <person name="Land M."/>
            <person name="Hauser L."/>
            <person name="Kyrpides N.C."/>
            <person name="Ivanova N."/>
            <person name="Goker M."/>
            <person name="Woyke T."/>
            <person name="Klenk H.P."/>
            <person name="Bryant D.A."/>
        </authorList>
    </citation>
    <scope>NUCLEOTIDE SEQUENCE [LARGE SCALE GENOMIC DNA]</scope>
    <source>
        <strain evidence="12">ATCC 23779 / DSM 785 / 114-95</strain>
    </source>
</reference>
<feature type="transmembrane region" description="Helical" evidence="9">
    <location>
        <begin position="55"/>
        <end position="81"/>
    </location>
</feature>
<accession>A9B1V5</accession>
<feature type="domain" description="ABC transmembrane type-1" evidence="10">
    <location>
        <begin position="59"/>
        <end position="257"/>
    </location>
</feature>
<dbReference type="BioCyc" id="HAUR316274:GHYA-2790-MONOMER"/>
<keyword evidence="12" id="KW-1185">Reference proteome</keyword>
<dbReference type="PANTHER" id="PTHR30614">
    <property type="entry name" value="MEMBRANE COMPONENT OF AMINO ACID ABC TRANSPORTER"/>
    <property type="match status" value="1"/>
</dbReference>
<evidence type="ECO:0000256" key="4">
    <source>
        <dbReference type="ARBA" id="ARBA00022475"/>
    </source>
</evidence>
<dbReference type="HOGENOM" id="CLU_019602_1_1_0"/>
<evidence type="ECO:0000256" key="6">
    <source>
        <dbReference type="ARBA" id="ARBA00022970"/>
    </source>
</evidence>
<dbReference type="InterPro" id="IPR010065">
    <property type="entry name" value="AA_ABC_transptr_permease_3TM"/>
</dbReference>
<dbReference type="GO" id="GO:0006865">
    <property type="term" value="P:amino acid transport"/>
    <property type="evidence" value="ECO:0007669"/>
    <property type="project" value="UniProtKB-KW"/>
</dbReference>
<dbReference type="AlphaFoldDB" id="A9B1V5"/>
<dbReference type="GO" id="GO:0022857">
    <property type="term" value="F:transmembrane transporter activity"/>
    <property type="evidence" value="ECO:0007669"/>
    <property type="project" value="InterPro"/>
</dbReference>
<dbReference type="FunCoup" id="A9B1V5">
    <property type="interactions" value="124"/>
</dbReference>
<dbReference type="PROSITE" id="PS50928">
    <property type="entry name" value="ABC_TM1"/>
    <property type="match status" value="1"/>
</dbReference>
<evidence type="ECO:0000256" key="8">
    <source>
        <dbReference type="ARBA" id="ARBA00023136"/>
    </source>
</evidence>
<comment type="similarity">
    <text evidence="2">Belongs to the binding-protein-dependent transport system permease family. HisMQ subfamily.</text>
</comment>
<dbReference type="InterPro" id="IPR035906">
    <property type="entry name" value="MetI-like_sf"/>
</dbReference>
<dbReference type="Pfam" id="PF00528">
    <property type="entry name" value="BPD_transp_1"/>
    <property type="match status" value="1"/>
</dbReference>
<dbReference type="Gene3D" id="1.10.3720.10">
    <property type="entry name" value="MetI-like"/>
    <property type="match status" value="1"/>
</dbReference>
<dbReference type="STRING" id="316274.Haur_2759"/>
<feature type="transmembrane region" description="Helical" evidence="9">
    <location>
        <begin position="239"/>
        <end position="260"/>
    </location>
</feature>
<evidence type="ECO:0000256" key="5">
    <source>
        <dbReference type="ARBA" id="ARBA00022692"/>
    </source>
</evidence>
<dbReference type="GO" id="GO:0043190">
    <property type="term" value="C:ATP-binding cassette (ABC) transporter complex"/>
    <property type="evidence" value="ECO:0007669"/>
    <property type="project" value="InterPro"/>
</dbReference>
<evidence type="ECO:0000313" key="11">
    <source>
        <dbReference type="EMBL" id="ABX05397.1"/>
    </source>
</evidence>
<dbReference type="InParanoid" id="A9B1V5"/>
<dbReference type="NCBIfam" id="TIGR01726">
    <property type="entry name" value="HEQRo_perm_3TM"/>
    <property type="match status" value="1"/>
</dbReference>
<feature type="transmembrane region" description="Helical" evidence="9">
    <location>
        <begin position="101"/>
        <end position="122"/>
    </location>
</feature>
<dbReference type="eggNOG" id="COG0765">
    <property type="taxonomic scope" value="Bacteria"/>
</dbReference>
<dbReference type="FunFam" id="1.10.3720.10:FF:000033">
    <property type="entry name" value="Polar amino acid ABC transporter permease"/>
    <property type="match status" value="1"/>
</dbReference>
<dbReference type="CDD" id="cd06261">
    <property type="entry name" value="TM_PBP2"/>
    <property type="match status" value="1"/>
</dbReference>
<keyword evidence="7 9" id="KW-1133">Transmembrane helix</keyword>
<evidence type="ECO:0000256" key="2">
    <source>
        <dbReference type="ARBA" id="ARBA00010072"/>
    </source>
</evidence>
<keyword evidence="4" id="KW-1003">Cell membrane</keyword>
<name>A9B1V5_HERA2</name>
<sequence>MAADLPPSTSLQPPTNKRLDWRTIPWWLVAIGLIIAFMGFRIISDPEYTRIFETILTGLGTTLMVTGISFICALILGLVLGLGRVSRNLILRNLSIGYIEFIRGVPILVLIFTISFAIVPALSDWITINGQKLTVSLTARAIIALVLIYAAYIAEIFRAGIESISRGQMEAARSLGMTHGQAMRYVILPQAFRNVLPALGNDLIAILKDSSLVSVLGVREITQVSRLSVSSSFKYEETYFILTAFYLTMTLVLSLLLQWLQRKMSSNVH</sequence>
<evidence type="ECO:0000313" key="12">
    <source>
        <dbReference type="Proteomes" id="UP000000787"/>
    </source>
</evidence>
<evidence type="ECO:0000256" key="3">
    <source>
        <dbReference type="ARBA" id="ARBA00022448"/>
    </source>
</evidence>
<keyword evidence="6" id="KW-0029">Amino-acid transport</keyword>
<dbReference type="KEGG" id="hau:Haur_2759"/>
<gene>
    <name evidence="11" type="ordered locus">Haur_2759</name>
</gene>
<comment type="subcellular location">
    <subcellularLocation>
        <location evidence="1 9">Cell membrane</location>
        <topology evidence="1 9">Multi-pass membrane protein</topology>
    </subcellularLocation>
</comment>
<dbReference type="EMBL" id="CP000875">
    <property type="protein sequence ID" value="ABX05397.1"/>
    <property type="molecule type" value="Genomic_DNA"/>
</dbReference>
<keyword evidence="3 9" id="KW-0813">Transport</keyword>
<protein>
    <submittedName>
        <fullName evidence="11">Polar amino acid ABC transporter, inner membrane subunit</fullName>
    </submittedName>
</protein>
<dbReference type="PANTHER" id="PTHR30614:SF20">
    <property type="entry name" value="GLUTAMINE TRANSPORT SYSTEM PERMEASE PROTEIN GLNP"/>
    <property type="match status" value="1"/>
</dbReference>
<evidence type="ECO:0000256" key="7">
    <source>
        <dbReference type="ARBA" id="ARBA00022989"/>
    </source>
</evidence>
<keyword evidence="5 9" id="KW-0812">Transmembrane</keyword>
<evidence type="ECO:0000256" key="1">
    <source>
        <dbReference type="ARBA" id="ARBA00004651"/>
    </source>
</evidence>
<keyword evidence="8 9" id="KW-0472">Membrane</keyword>
<dbReference type="Proteomes" id="UP000000787">
    <property type="component" value="Chromosome"/>
</dbReference>
<evidence type="ECO:0000256" key="9">
    <source>
        <dbReference type="RuleBase" id="RU363032"/>
    </source>
</evidence>
<feature type="transmembrane region" description="Helical" evidence="9">
    <location>
        <begin position="134"/>
        <end position="154"/>
    </location>
</feature>
<proteinExistence type="inferred from homology"/>
<evidence type="ECO:0000259" key="10">
    <source>
        <dbReference type="PROSITE" id="PS50928"/>
    </source>
</evidence>